<keyword evidence="1" id="KW-0732">Signal</keyword>
<name>A0A419W479_9BACT</name>
<dbReference type="Gene3D" id="2.60.40.1190">
    <property type="match status" value="1"/>
</dbReference>
<feature type="signal peptide" evidence="1">
    <location>
        <begin position="1"/>
        <end position="22"/>
    </location>
</feature>
<evidence type="ECO:0000256" key="1">
    <source>
        <dbReference type="SAM" id="SignalP"/>
    </source>
</evidence>
<dbReference type="PROSITE" id="PS51257">
    <property type="entry name" value="PROKAR_LIPOPROTEIN"/>
    <property type="match status" value="1"/>
</dbReference>
<dbReference type="Proteomes" id="UP000283387">
    <property type="component" value="Unassembled WGS sequence"/>
</dbReference>
<dbReference type="SUPFAM" id="SSF49344">
    <property type="entry name" value="CBD9-like"/>
    <property type="match status" value="1"/>
</dbReference>
<feature type="chain" id="PRO_5019150644" evidence="1">
    <location>
        <begin position="23"/>
        <end position="369"/>
    </location>
</feature>
<evidence type="ECO:0000313" key="4">
    <source>
        <dbReference type="Proteomes" id="UP000283387"/>
    </source>
</evidence>
<dbReference type="GO" id="GO:0016052">
    <property type="term" value="P:carbohydrate catabolic process"/>
    <property type="evidence" value="ECO:0007669"/>
    <property type="project" value="InterPro"/>
</dbReference>
<protein>
    <submittedName>
        <fullName evidence="3">Carbohydrate binding protein with CBM9 domain</fullName>
    </submittedName>
</protein>
<dbReference type="PANTHER" id="PTHR35532:SF5">
    <property type="entry name" value="CARBOHYDRATE-BINDING DOMAIN-CONTAINING PROTEIN"/>
    <property type="match status" value="1"/>
</dbReference>
<accession>A0A419W479</accession>
<keyword evidence="4" id="KW-1185">Reference proteome</keyword>
<dbReference type="RefSeq" id="WP_120271685.1">
    <property type="nucleotide sequence ID" value="NZ_RAPN01000001.1"/>
</dbReference>
<dbReference type="AlphaFoldDB" id="A0A419W479"/>
<dbReference type="GO" id="GO:0030246">
    <property type="term" value="F:carbohydrate binding"/>
    <property type="evidence" value="ECO:0007669"/>
    <property type="project" value="InterPro"/>
</dbReference>
<dbReference type="Pfam" id="PF06452">
    <property type="entry name" value="CBM9_1"/>
    <property type="match status" value="1"/>
</dbReference>
<evidence type="ECO:0000313" key="3">
    <source>
        <dbReference type="EMBL" id="RKD90264.1"/>
    </source>
</evidence>
<evidence type="ECO:0000259" key="2">
    <source>
        <dbReference type="Pfam" id="PF06452"/>
    </source>
</evidence>
<sequence>MRKLLQYSLFATVAFLSGSCNAQSPWTAYEHLFLPGEHYIAYQAGEKIDIDGRADESSWSKAEWSDDFADIEGDTKPAPLYRTRMKMLWDETNLYILTEMEEPDIWSYYDKRDMVVFHENDIEVFIDPDGDGLNYFEYEVNALNNLFDLFLPKSYRSSGQALISYNSLDFQSAVSIDGTLNTPGDTDKKWTVEMKIPFSDLVMWGSPITPNDGDQWRINFSRVNWQTDVKDGKYVKKTNPETGKPLPEYNWVWSAPGIISMHAPERYGLVQFSNHKAGEEPVAFNYPADQHLRDCCWLVFYKQQAYHSKNKTYATTLDQLGLTDTLERNGQTFQVKLTATPYQYKVFVTSPDNKTFSVNNDGFIQAVLK</sequence>
<dbReference type="EMBL" id="RAPN01000001">
    <property type="protein sequence ID" value="RKD90264.1"/>
    <property type="molecule type" value="Genomic_DNA"/>
</dbReference>
<gene>
    <name evidence="3" type="ORF">BC643_0600</name>
</gene>
<proteinExistence type="predicted"/>
<feature type="domain" description="Carbohydrate-binding" evidence="2">
    <location>
        <begin position="50"/>
        <end position="220"/>
    </location>
</feature>
<dbReference type="OrthoDB" id="100605at2"/>
<dbReference type="InterPro" id="IPR010502">
    <property type="entry name" value="Carb-bd_dom_fam9"/>
</dbReference>
<dbReference type="PANTHER" id="PTHR35532">
    <property type="entry name" value="SIMILAR TO POLYHYDROXYALKANOATE DEPOLYMERASE"/>
    <property type="match status" value="1"/>
</dbReference>
<dbReference type="GO" id="GO:0004553">
    <property type="term" value="F:hydrolase activity, hydrolyzing O-glycosyl compounds"/>
    <property type="evidence" value="ECO:0007669"/>
    <property type="project" value="InterPro"/>
</dbReference>
<reference evidence="3 4" key="1">
    <citation type="submission" date="2018-09" db="EMBL/GenBank/DDBJ databases">
        <title>Genomic Encyclopedia of Archaeal and Bacterial Type Strains, Phase II (KMG-II): from individual species to whole genera.</title>
        <authorList>
            <person name="Goeker M."/>
        </authorList>
    </citation>
    <scope>NUCLEOTIDE SEQUENCE [LARGE SCALE GENOMIC DNA]</scope>
    <source>
        <strain evidence="3 4">DSM 27148</strain>
    </source>
</reference>
<comment type="caution">
    <text evidence="3">The sequence shown here is derived from an EMBL/GenBank/DDBJ whole genome shotgun (WGS) entry which is preliminary data.</text>
</comment>
<organism evidence="3 4">
    <name type="scientific">Mangrovibacterium diazotrophicum</name>
    <dbReference type="NCBI Taxonomy" id="1261403"/>
    <lineage>
        <taxon>Bacteria</taxon>
        <taxon>Pseudomonadati</taxon>
        <taxon>Bacteroidota</taxon>
        <taxon>Bacteroidia</taxon>
        <taxon>Marinilabiliales</taxon>
        <taxon>Prolixibacteraceae</taxon>
        <taxon>Mangrovibacterium</taxon>
    </lineage>
</organism>
<dbReference type="CDD" id="cd09620">
    <property type="entry name" value="CBM9_like_3"/>
    <property type="match status" value="1"/>
</dbReference>